<evidence type="ECO:0000313" key="3">
    <source>
        <dbReference type="Proteomes" id="UP000658131"/>
    </source>
</evidence>
<keyword evidence="3" id="KW-1185">Reference proteome</keyword>
<dbReference type="InterPro" id="IPR019897">
    <property type="entry name" value="RidA_CS"/>
</dbReference>
<evidence type="ECO:0000256" key="1">
    <source>
        <dbReference type="ARBA" id="ARBA00010552"/>
    </source>
</evidence>
<organism evidence="2 3">
    <name type="scientific">Yanshouia hominis</name>
    <dbReference type="NCBI Taxonomy" id="2763673"/>
    <lineage>
        <taxon>Bacteria</taxon>
        <taxon>Bacillati</taxon>
        <taxon>Bacillota</taxon>
        <taxon>Clostridia</taxon>
        <taxon>Eubacteriales</taxon>
        <taxon>Oscillospiraceae</taxon>
        <taxon>Yanshouia</taxon>
    </lineage>
</organism>
<dbReference type="Proteomes" id="UP000658131">
    <property type="component" value="Unassembled WGS sequence"/>
</dbReference>
<dbReference type="Pfam" id="PF01042">
    <property type="entry name" value="Ribonuc_L-PSP"/>
    <property type="match status" value="1"/>
</dbReference>
<dbReference type="PANTHER" id="PTHR11803">
    <property type="entry name" value="2-IMINOBUTANOATE/2-IMINOPROPANOATE DEAMINASE RIDA"/>
    <property type="match status" value="1"/>
</dbReference>
<dbReference type="InterPro" id="IPR035959">
    <property type="entry name" value="RutC-like_sf"/>
</dbReference>
<reference evidence="2 3" key="1">
    <citation type="submission" date="2020-08" db="EMBL/GenBank/DDBJ databases">
        <title>Genome public.</title>
        <authorList>
            <person name="Liu C."/>
            <person name="Sun Q."/>
        </authorList>
    </citation>
    <scope>NUCLEOTIDE SEQUENCE [LARGE SCALE GENOMIC DNA]</scope>
    <source>
        <strain evidence="2 3">BX1</strain>
    </source>
</reference>
<dbReference type="InterPro" id="IPR006175">
    <property type="entry name" value="YjgF/YER057c/UK114"/>
</dbReference>
<name>A0ABR7NKZ5_9FIRM</name>
<dbReference type="EMBL" id="JACRTB010000020">
    <property type="protein sequence ID" value="MBC8577059.1"/>
    <property type="molecule type" value="Genomic_DNA"/>
</dbReference>
<dbReference type="CDD" id="cd00448">
    <property type="entry name" value="YjgF_YER057c_UK114_family"/>
    <property type="match status" value="1"/>
</dbReference>
<dbReference type="RefSeq" id="WP_262400529.1">
    <property type="nucleotide sequence ID" value="NZ_JACRTB010000020.1"/>
</dbReference>
<evidence type="ECO:0000313" key="2">
    <source>
        <dbReference type="EMBL" id="MBC8577059.1"/>
    </source>
</evidence>
<accession>A0ABR7NKZ5</accession>
<dbReference type="SUPFAM" id="SSF55298">
    <property type="entry name" value="YjgF-like"/>
    <property type="match status" value="1"/>
</dbReference>
<comment type="similarity">
    <text evidence="1">Belongs to the RutC family.</text>
</comment>
<comment type="caution">
    <text evidence="2">The sequence shown here is derived from an EMBL/GenBank/DDBJ whole genome shotgun (WGS) entry which is preliminary data.</text>
</comment>
<dbReference type="Gene3D" id="3.30.1330.40">
    <property type="entry name" value="RutC-like"/>
    <property type="match status" value="1"/>
</dbReference>
<proteinExistence type="inferred from homology"/>
<gene>
    <name evidence="2" type="ORF">H8717_11655</name>
</gene>
<sequence length="129" mass="14149">MKPIMTHGAEKKKAHYVPGMLHNGLLYISGQLSIDPATGRPKEGGVAAQARQALENVDEVLREAGIDRTHLVQCRVYTPDVAYWDEIDRVYAAFLGDHKPARVVVPCGPLHYGCLVEIEAVAAMKKEDA</sequence>
<dbReference type="PROSITE" id="PS01094">
    <property type="entry name" value="UPF0076"/>
    <property type="match status" value="1"/>
</dbReference>
<protein>
    <submittedName>
        <fullName evidence="2">RidA family protein</fullName>
    </submittedName>
</protein>
<dbReference type="PANTHER" id="PTHR11803:SF58">
    <property type="entry name" value="PROTEIN HMF1-RELATED"/>
    <property type="match status" value="1"/>
</dbReference>